<reference evidence="3" key="1">
    <citation type="submission" date="2023-07" db="EMBL/GenBank/DDBJ databases">
        <title>Marinomonas vulgaris A79, complete genome.</title>
        <authorList>
            <person name="Ying J.-J."/>
        </authorList>
    </citation>
    <scope>NUCLEOTIDE SEQUENCE [LARGE SCALE GENOMIC DNA]</scope>
    <source>
        <strain evidence="3">A79</strain>
    </source>
</reference>
<organism evidence="2 3">
    <name type="scientific">Marinomonas vulgaris</name>
    <dbReference type="NCBI Taxonomy" id="2823372"/>
    <lineage>
        <taxon>Bacteria</taxon>
        <taxon>Pseudomonadati</taxon>
        <taxon>Pseudomonadota</taxon>
        <taxon>Gammaproteobacteria</taxon>
        <taxon>Oceanospirillales</taxon>
        <taxon>Oceanospirillaceae</taxon>
        <taxon>Marinomonas</taxon>
    </lineage>
</organism>
<proteinExistence type="predicted"/>
<evidence type="ECO:0000313" key="3">
    <source>
        <dbReference type="Proteomes" id="UP000679722"/>
    </source>
</evidence>
<feature type="transmembrane region" description="Helical" evidence="1">
    <location>
        <begin position="268"/>
        <end position="286"/>
    </location>
</feature>
<keyword evidence="1" id="KW-0812">Transmembrane</keyword>
<evidence type="ECO:0000256" key="1">
    <source>
        <dbReference type="SAM" id="Phobius"/>
    </source>
</evidence>
<gene>
    <name evidence="2" type="ORF">J9B83_12755</name>
</gene>
<keyword evidence="1" id="KW-0472">Membrane</keyword>
<sequence>MLKLVQVLEKRVGLMWAYVLLFMITWIIMSVVMMFIQVNTIASEYHKTAKQWRGYLSDYLSQRATDFDFQQIQTISSSKFDQGQLEQGLLGVTLVSGEPTRGLLKMIPHNSFRHLNVLSTTQEVSSQVITDIYPEIGVSTLFYRVDISDLDTIPLKVKDSTRRFSYAFLYTEERYFVLLSEYFADNKTIATSLYNLDGIWTNYVTEAFHNRAMYLQRESRFGTVELFKQPVHYIHDVKMAFDWSEFGIPVRYSVTVPVSWQHLSFIKIFWQASLISILLYIFLFFYNRYENRHSRQNTSY</sequence>
<accession>A0ABS5HE63</accession>
<dbReference type="EMBL" id="JAGSSV010000020">
    <property type="protein sequence ID" value="MBR7889802.1"/>
    <property type="molecule type" value="Genomic_DNA"/>
</dbReference>
<feature type="transmembrane region" description="Helical" evidence="1">
    <location>
        <begin position="12"/>
        <end position="36"/>
    </location>
</feature>
<name>A0ABS5HE63_9GAMM</name>
<dbReference type="RefSeq" id="WP_211537248.1">
    <property type="nucleotide sequence ID" value="NZ_JAGSSV010000020.1"/>
</dbReference>
<dbReference type="Proteomes" id="UP000679722">
    <property type="component" value="Unassembled WGS sequence"/>
</dbReference>
<keyword evidence="1" id="KW-1133">Transmembrane helix</keyword>
<keyword evidence="3" id="KW-1185">Reference proteome</keyword>
<protein>
    <submittedName>
        <fullName evidence="2">Uncharacterized protein</fullName>
    </submittedName>
</protein>
<comment type="caution">
    <text evidence="2">The sequence shown here is derived from an EMBL/GenBank/DDBJ whole genome shotgun (WGS) entry which is preliminary data.</text>
</comment>
<evidence type="ECO:0000313" key="2">
    <source>
        <dbReference type="EMBL" id="MBR7889802.1"/>
    </source>
</evidence>